<evidence type="ECO:0000313" key="2">
    <source>
        <dbReference type="EMBL" id="GGN16401.1"/>
    </source>
</evidence>
<keyword evidence="1" id="KW-0812">Transmembrane</keyword>
<protein>
    <submittedName>
        <fullName evidence="2">Uncharacterized protein</fullName>
    </submittedName>
</protein>
<feature type="transmembrane region" description="Helical" evidence="1">
    <location>
        <begin position="73"/>
        <end position="91"/>
    </location>
</feature>
<dbReference type="EMBL" id="BMML01000009">
    <property type="protein sequence ID" value="GGN16401.1"/>
    <property type="molecule type" value="Genomic_DNA"/>
</dbReference>
<sequence length="106" mass="10993">MTKTERAAVNGPAPRRATILHSVSATCGALGALLWVRGQTGSTARIYSGYLAADSYSSSGWRVWSPAVPEARLGLYLMGAALVLLVAARLVPARRDRGKAAAGPVG</sequence>
<name>A0A917XES4_9ACTN</name>
<keyword evidence="1" id="KW-1133">Transmembrane helix</keyword>
<organism evidence="2 3">
    <name type="scientific">Streptomyces fuscichromogenes</name>
    <dbReference type="NCBI Taxonomy" id="1324013"/>
    <lineage>
        <taxon>Bacteria</taxon>
        <taxon>Bacillati</taxon>
        <taxon>Actinomycetota</taxon>
        <taxon>Actinomycetes</taxon>
        <taxon>Kitasatosporales</taxon>
        <taxon>Streptomycetaceae</taxon>
        <taxon>Streptomyces</taxon>
    </lineage>
</organism>
<keyword evidence="3" id="KW-1185">Reference proteome</keyword>
<proteinExistence type="predicted"/>
<dbReference type="Proteomes" id="UP000653411">
    <property type="component" value="Unassembled WGS sequence"/>
</dbReference>
<dbReference type="AlphaFoldDB" id="A0A917XES4"/>
<reference evidence="2" key="2">
    <citation type="submission" date="2020-09" db="EMBL/GenBank/DDBJ databases">
        <authorList>
            <person name="Sun Q."/>
            <person name="Zhou Y."/>
        </authorList>
    </citation>
    <scope>NUCLEOTIDE SEQUENCE</scope>
    <source>
        <strain evidence="2">CGMCC 4.7110</strain>
    </source>
</reference>
<keyword evidence="1" id="KW-0472">Membrane</keyword>
<accession>A0A917XES4</accession>
<evidence type="ECO:0000256" key="1">
    <source>
        <dbReference type="SAM" id="Phobius"/>
    </source>
</evidence>
<comment type="caution">
    <text evidence="2">The sequence shown here is derived from an EMBL/GenBank/DDBJ whole genome shotgun (WGS) entry which is preliminary data.</text>
</comment>
<reference evidence="2" key="1">
    <citation type="journal article" date="2014" name="Int. J. Syst. Evol. Microbiol.">
        <title>Complete genome sequence of Corynebacterium casei LMG S-19264T (=DSM 44701T), isolated from a smear-ripened cheese.</title>
        <authorList>
            <consortium name="US DOE Joint Genome Institute (JGI-PGF)"/>
            <person name="Walter F."/>
            <person name="Albersmeier A."/>
            <person name="Kalinowski J."/>
            <person name="Ruckert C."/>
        </authorList>
    </citation>
    <scope>NUCLEOTIDE SEQUENCE</scope>
    <source>
        <strain evidence="2">CGMCC 4.7110</strain>
    </source>
</reference>
<evidence type="ECO:0000313" key="3">
    <source>
        <dbReference type="Proteomes" id="UP000653411"/>
    </source>
</evidence>
<dbReference type="RefSeq" id="WP_229713281.1">
    <property type="nucleotide sequence ID" value="NZ_BMML01000009.1"/>
</dbReference>
<gene>
    <name evidence="2" type="ORF">GCM10011578_044890</name>
</gene>